<proteinExistence type="predicted"/>
<dbReference type="InParanoid" id="A0A1C7N7U8"/>
<evidence type="ECO:0000313" key="1">
    <source>
        <dbReference type="EMBL" id="OBZ85200.1"/>
    </source>
</evidence>
<accession>A0A1C7N7U8</accession>
<dbReference type="Proteomes" id="UP000093000">
    <property type="component" value="Unassembled WGS sequence"/>
</dbReference>
<comment type="caution">
    <text evidence="1">The sequence shown here is derived from an EMBL/GenBank/DDBJ whole genome shotgun (WGS) entry which is preliminary data.</text>
</comment>
<dbReference type="EMBL" id="LUGH01000422">
    <property type="protein sequence ID" value="OBZ85200.1"/>
    <property type="molecule type" value="Genomic_DNA"/>
</dbReference>
<evidence type="ECO:0000313" key="2">
    <source>
        <dbReference type="Proteomes" id="UP000093000"/>
    </source>
</evidence>
<protein>
    <submittedName>
        <fullName evidence="1">Uncharacterized protein</fullName>
    </submittedName>
</protein>
<dbReference type="OrthoDB" id="2272415at2759"/>
<reference evidence="1 2" key="1">
    <citation type="submission" date="2016-03" db="EMBL/GenBank/DDBJ databases">
        <title>Choanephora cucurbitarum.</title>
        <authorList>
            <person name="Min B."/>
            <person name="Park H."/>
            <person name="Park J.-H."/>
            <person name="Shin H.-D."/>
            <person name="Choi I.-G."/>
        </authorList>
    </citation>
    <scope>NUCLEOTIDE SEQUENCE [LARGE SCALE GENOMIC DNA]</scope>
    <source>
        <strain evidence="1 2">KUS-F28377</strain>
    </source>
</reference>
<gene>
    <name evidence="1" type="ORF">A0J61_06751</name>
</gene>
<keyword evidence="2" id="KW-1185">Reference proteome</keyword>
<name>A0A1C7N7U8_9FUNG</name>
<sequence length="276" mass="31763">MNTRHLTVDSFDEVQGKLILPSFWELNEPCDWKPINYLSELYKSDPTLERSSAHRHLLKDVETLKKLVVPGTVAETMLNIMYCFNSSKSGKTALKKFYEHVDVFKSSGLNERISKEKVRSTLKLDVALEEEKRVQKKLKTCDTSKIDDNLATMPNSTKEEDGDEKIDNIWLLWKKFLNEAEINNYLPSLSPEKHGVIWCGPGVSCRSSFPRGLYSQTQYQLAALEQYSICSRFKKIVKATLQKTNRIDMIDCIETLRSTRSNLGEKKLLVELFTLL</sequence>
<dbReference type="AlphaFoldDB" id="A0A1C7N7U8"/>
<organism evidence="1 2">
    <name type="scientific">Choanephora cucurbitarum</name>
    <dbReference type="NCBI Taxonomy" id="101091"/>
    <lineage>
        <taxon>Eukaryota</taxon>
        <taxon>Fungi</taxon>
        <taxon>Fungi incertae sedis</taxon>
        <taxon>Mucoromycota</taxon>
        <taxon>Mucoromycotina</taxon>
        <taxon>Mucoromycetes</taxon>
        <taxon>Mucorales</taxon>
        <taxon>Mucorineae</taxon>
        <taxon>Choanephoraceae</taxon>
        <taxon>Choanephoroideae</taxon>
        <taxon>Choanephora</taxon>
    </lineage>
</organism>